<evidence type="ECO:0000313" key="14">
    <source>
        <dbReference type="Proteomes" id="UP001605036"/>
    </source>
</evidence>
<dbReference type="PANTHER" id="PTHR35993:SF1">
    <property type="entry name" value="OUTER ENVELOPE PORE PROTEIN 21B, CHLOROPLASTIC"/>
    <property type="match status" value="1"/>
</dbReference>
<dbReference type="InterPro" id="IPR034575">
    <property type="entry name" value="OEP21"/>
</dbReference>
<evidence type="ECO:0000256" key="1">
    <source>
        <dbReference type="ARBA" id="ARBA00004396"/>
    </source>
</evidence>
<keyword evidence="11" id="KW-0472">Membrane</keyword>
<evidence type="ECO:0000256" key="7">
    <source>
        <dbReference type="ARBA" id="ARBA00022640"/>
    </source>
</evidence>
<sequence length="168" mass="18969">METSLRYGAEEKQLLLHAKENFLLDKSFYLQIHGKLNTHTGAASGVAQVKKKFFPEVLTSLDVGAKFDSKPYEFTYDVQGKKTIPLTDNGLLSIDLKAGYNFNPGTKVGKSRGVVELSYKIFNFTEDQDLKIKAGYNVVKQKPYFQIRENNWTLNADMAGGWSVIYDL</sequence>
<keyword evidence="7" id="KW-0934">Plastid</keyword>
<name>A0ABD1ZGP5_9MARC</name>
<evidence type="ECO:0000313" key="13">
    <source>
        <dbReference type="EMBL" id="KAL2650111.1"/>
    </source>
</evidence>
<comment type="caution">
    <text evidence="13">The sequence shown here is derived from an EMBL/GenBank/DDBJ whole genome shotgun (WGS) entry which is preliminary data.</text>
</comment>
<reference evidence="13 14" key="1">
    <citation type="submission" date="2024-09" db="EMBL/GenBank/DDBJ databases">
        <title>Chromosome-scale assembly of Riccia fluitans.</title>
        <authorList>
            <person name="Paukszto L."/>
            <person name="Sawicki J."/>
            <person name="Karawczyk K."/>
            <person name="Piernik-Szablinska J."/>
            <person name="Szczecinska M."/>
            <person name="Mazdziarz M."/>
        </authorList>
    </citation>
    <scope>NUCLEOTIDE SEQUENCE [LARGE SCALE GENOMIC DNA]</scope>
    <source>
        <strain evidence="13">Rf_01</strain>
        <tissue evidence="13">Aerial parts of the thallus</tissue>
    </source>
</reference>
<dbReference type="PANTHER" id="PTHR35993">
    <property type="entry name" value="OUTER ENVELOPE PORE PROTEIN 21B, CHLOROPLASTIC"/>
    <property type="match status" value="1"/>
</dbReference>
<dbReference type="GO" id="GO:0046930">
    <property type="term" value="C:pore complex"/>
    <property type="evidence" value="ECO:0007669"/>
    <property type="project" value="UniProtKB-KW"/>
</dbReference>
<evidence type="ECO:0000256" key="5">
    <source>
        <dbReference type="ARBA" id="ARBA00022452"/>
    </source>
</evidence>
<comment type="similarity">
    <text evidence="3">Belongs to the plastid outer envelope porin OEP21 (TC 1.B.29) family.</text>
</comment>
<evidence type="ECO:0000256" key="10">
    <source>
        <dbReference type="ARBA" id="ARBA00023114"/>
    </source>
</evidence>
<evidence type="ECO:0000256" key="11">
    <source>
        <dbReference type="ARBA" id="ARBA00023136"/>
    </source>
</evidence>
<evidence type="ECO:0000256" key="12">
    <source>
        <dbReference type="ARBA" id="ARBA00024941"/>
    </source>
</evidence>
<protein>
    <submittedName>
        <fullName evidence="13">Uncharacterized protein</fullName>
    </submittedName>
</protein>
<dbReference type="GO" id="GO:0006811">
    <property type="term" value="P:monoatomic ion transport"/>
    <property type="evidence" value="ECO:0007669"/>
    <property type="project" value="UniProtKB-KW"/>
</dbReference>
<keyword evidence="5" id="KW-1134">Transmembrane beta strand</keyword>
<dbReference type="EMBL" id="JBHFFA010000001">
    <property type="protein sequence ID" value="KAL2650111.1"/>
    <property type="molecule type" value="Genomic_DNA"/>
</dbReference>
<comment type="subcellular location">
    <subcellularLocation>
        <location evidence="1">Plastid</location>
        <location evidence="1">Chloroplast outer membrane</location>
        <topology evidence="1">Multi-pass membrane protein</topology>
    </subcellularLocation>
    <subcellularLocation>
        <location evidence="2">Plastid</location>
        <location evidence="2">Etioplast membrane</location>
        <topology evidence="2">Multi-pass membrane protein</topology>
    </subcellularLocation>
</comment>
<organism evidence="13 14">
    <name type="scientific">Riccia fluitans</name>
    <dbReference type="NCBI Taxonomy" id="41844"/>
    <lineage>
        <taxon>Eukaryota</taxon>
        <taxon>Viridiplantae</taxon>
        <taxon>Streptophyta</taxon>
        <taxon>Embryophyta</taxon>
        <taxon>Marchantiophyta</taxon>
        <taxon>Marchantiopsida</taxon>
        <taxon>Marchantiidae</taxon>
        <taxon>Marchantiales</taxon>
        <taxon>Ricciaceae</taxon>
        <taxon>Riccia</taxon>
    </lineage>
</organism>
<dbReference type="AlphaFoldDB" id="A0ABD1ZGP5"/>
<dbReference type="GO" id="GO:0009707">
    <property type="term" value="C:chloroplast outer membrane"/>
    <property type="evidence" value="ECO:0007669"/>
    <property type="project" value="UniProtKB-SubCell"/>
</dbReference>
<accession>A0ABD1ZGP5</accession>
<comment type="function">
    <text evidence="12">Voltage-dependent rectifying anion channel that facilitates the translocation between chloroplast and cytoplasm of phosphorylated carbohydrates such as triosephosphate, 3-phosphoglycerate and inorganic phosphate (Pi) depending of ATP to triosephosphate ratio in the plastidial intermembrane space; in high triosephosphate/ATP conditions (e.g. photosynthesis), export of triosphosphate from chloroplast (outward rectifying channels), but in high ATP/triosephosphate conditions (e.g. dark phase), import of phosphosolutes (inward rectifying channels).</text>
</comment>
<keyword evidence="8" id="KW-0812">Transmembrane</keyword>
<keyword evidence="9" id="KW-0406">Ion transport</keyword>
<keyword evidence="6" id="KW-0150">Chloroplast</keyword>
<dbReference type="Proteomes" id="UP001605036">
    <property type="component" value="Unassembled WGS sequence"/>
</dbReference>
<keyword evidence="14" id="KW-1185">Reference proteome</keyword>
<dbReference type="GO" id="GO:0034426">
    <property type="term" value="C:etioplast membrane"/>
    <property type="evidence" value="ECO:0007669"/>
    <property type="project" value="UniProtKB-SubCell"/>
</dbReference>
<evidence type="ECO:0000256" key="8">
    <source>
        <dbReference type="ARBA" id="ARBA00022692"/>
    </source>
</evidence>
<evidence type="ECO:0000256" key="4">
    <source>
        <dbReference type="ARBA" id="ARBA00022448"/>
    </source>
</evidence>
<evidence type="ECO:0000256" key="3">
    <source>
        <dbReference type="ARBA" id="ARBA00009945"/>
    </source>
</evidence>
<evidence type="ECO:0000256" key="2">
    <source>
        <dbReference type="ARBA" id="ARBA00004441"/>
    </source>
</evidence>
<evidence type="ECO:0000256" key="9">
    <source>
        <dbReference type="ARBA" id="ARBA00023065"/>
    </source>
</evidence>
<keyword evidence="10" id="KW-0626">Porin</keyword>
<keyword evidence="4" id="KW-0813">Transport</keyword>
<evidence type="ECO:0000256" key="6">
    <source>
        <dbReference type="ARBA" id="ARBA00022528"/>
    </source>
</evidence>
<proteinExistence type="inferred from homology"/>
<dbReference type="GO" id="GO:0015288">
    <property type="term" value="F:porin activity"/>
    <property type="evidence" value="ECO:0007669"/>
    <property type="project" value="UniProtKB-KW"/>
</dbReference>
<gene>
    <name evidence="13" type="ORF">R1flu_018239</name>
</gene>